<dbReference type="InterPro" id="IPR003660">
    <property type="entry name" value="HAMP_dom"/>
</dbReference>
<accession>A0A0P1I9Z9</accession>
<dbReference type="Gene3D" id="3.30.450.20">
    <property type="entry name" value="PAS domain"/>
    <property type="match status" value="1"/>
</dbReference>
<keyword evidence="6" id="KW-0597">Phosphoprotein</keyword>
<comment type="subcellular location">
    <subcellularLocation>
        <location evidence="2">Cell membrane</location>
    </subcellularLocation>
    <subcellularLocation>
        <location evidence="3">Membrane raft</location>
        <topology evidence="3">Multi-pass membrane protein</topology>
    </subcellularLocation>
</comment>
<dbReference type="GeneID" id="83881387"/>
<dbReference type="SUPFAM" id="SSF55874">
    <property type="entry name" value="ATPase domain of HSP90 chaperone/DNA topoisomerase II/histidine kinase"/>
    <property type="match status" value="1"/>
</dbReference>
<keyword evidence="8" id="KW-0547">Nucleotide-binding</keyword>
<dbReference type="InterPro" id="IPR036097">
    <property type="entry name" value="HisK_dim/P_sf"/>
</dbReference>
<name>A0A0P1I9Z9_9RHOB</name>
<keyword evidence="13" id="KW-0812">Transmembrane</keyword>
<evidence type="ECO:0000256" key="7">
    <source>
        <dbReference type="ARBA" id="ARBA00022679"/>
    </source>
</evidence>
<evidence type="ECO:0000256" key="13">
    <source>
        <dbReference type="SAM" id="Phobius"/>
    </source>
</evidence>
<reference evidence="17" key="1">
    <citation type="submission" date="2015-09" db="EMBL/GenBank/DDBJ databases">
        <authorList>
            <person name="Rodrigo-Torres Lidia"/>
            <person name="Arahal R.David."/>
        </authorList>
    </citation>
    <scope>NUCLEOTIDE SEQUENCE [LARGE SCALE GENOMIC DNA]</scope>
    <source>
        <strain evidence="17">CECT 7735</strain>
    </source>
</reference>
<dbReference type="GO" id="GO:0005524">
    <property type="term" value="F:ATP binding"/>
    <property type="evidence" value="ECO:0007669"/>
    <property type="project" value="UniProtKB-KW"/>
</dbReference>
<dbReference type="Gene3D" id="6.10.340.10">
    <property type="match status" value="1"/>
</dbReference>
<dbReference type="FunFam" id="3.30.565.10:FF:000023">
    <property type="entry name" value="PAS domain-containing sensor histidine kinase"/>
    <property type="match status" value="1"/>
</dbReference>
<dbReference type="GO" id="GO:0045121">
    <property type="term" value="C:membrane raft"/>
    <property type="evidence" value="ECO:0007669"/>
    <property type="project" value="UniProtKB-SubCell"/>
</dbReference>
<dbReference type="RefSeq" id="WP_082645225.1">
    <property type="nucleotide sequence ID" value="NZ_CYTW01000002.1"/>
</dbReference>
<evidence type="ECO:0000256" key="4">
    <source>
        <dbReference type="ARBA" id="ARBA00012438"/>
    </source>
</evidence>
<dbReference type="SUPFAM" id="SSF47384">
    <property type="entry name" value="Homodimeric domain of signal transducing histidine kinase"/>
    <property type="match status" value="1"/>
</dbReference>
<dbReference type="PROSITE" id="PS50885">
    <property type="entry name" value="HAMP"/>
    <property type="match status" value="1"/>
</dbReference>
<protein>
    <recommendedName>
        <fullName evidence="4">histidine kinase</fullName>
        <ecNumber evidence="4">2.7.13.3</ecNumber>
    </recommendedName>
</protein>
<dbReference type="InterPro" id="IPR003661">
    <property type="entry name" value="HisK_dim/P_dom"/>
</dbReference>
<dbReference type="CDD" id="cd12912">
    <property type="entry name" value="PDC2_MCP_like"/>
    <property type="match status" value="1"/>
</dbReference>
<dbReference type="AlphaFoldDB" id="A0A0P1I9Z9"/>
<keyword evidence="13" id="KW-1133">Transmembrane helix</keyword>
<keyword evidence="17" id="KW-1185">Reference proteome</keyword>
<evidence type="ECO:0000256" key="11">
    <source>
        <dbReference type="ARBA" id="ARBA00023012"/>
    </source>
</evidence>
<evidence type="ECO:0000256" key="3">
    <source>
        <dbReference type="ARBA" id="ARBA00004314"/>
    </source>
</evidence>
<evidence type="ECO:0000313" key="16">
    <source>
        <dbReference type="EMBL" id="CUK00709.1"/>
    </source>
</evidence>
<dbReference type="Gene3D" id="3.30.565.10">
    <property type="entry name" value="Histidine kinase-like ATPase, C-terminal domain"/>
    <property type="match status" value="1"/>
</dbReference>
<dbReference type="GO" id="GO:0000155">
    <property type="term" value="F:phosphorelay sensor kinase activity"/>
    <property type="evidence" value="ECO:0007669"/>
    <property type="project" value="InterPro"/>
</dbReference>
<dbReference type="STRING" id="1715693.PH7735_02362"/>
<evidence type="ECO:0000256" key="1">
    <source>
        <dbReference type="ARBA" id="ARBA00000085"/>
    </source>
</evidence>
<evidence type="ECO:0000256" key="8">
    <source>
        <dbReference type="ARBA" id="ARBA00022741"/>
    </source>
</evidence>
<keyword evidence="7 16" id="KW-0808">Transferase</keyword>
<dbReference type="SMART" id="SM00387">
    <property type="entry name" value="HATPase_c"/>
    <property type="match status" value="1"/>
</dbReference>
<dbReference type="Gene3D" id="1.10.287.130">
    <property type="match status" value="1"/>
</dbReference>
<sequence length="638" mass="69443">MADQNASRPMFTWGRSKRLGGLLAQAQDGSGRSRFAPTLRGVIFSMMMLVAVVPIVGFYTWVERNSYQRELNAVHESHLLIAKNLSSALSRYAKDAKSVFALAVSNMQDADMTDEFGLALSKFHICHIVILDADGQEVSRMNGDNDHPGELPTPSLLKELVQTAQAADGEIVISGIRHHHDEPHFFILQALAGGQVAVAPLSPAYVVELQKSIAFGERGHSMMVDQDGLVVAHPNAEWQRISKDAKKLSVVQAMIGGGTGVMQFYSPPMQADMIAGYTFVPETGWGVMVPQPLSELADKANESRTAAIAIAVMQFSLAVLISLWLSSWLTKPIRKISEGSTRLAQGDLDSRVGELPDMTPYEIVRTAEAFDAMGDGIKMMTVRLKDALQEAERISGERARLLEAAERASEVKSQFVSMVSHELRTPLTSIKGSLELMNVQAKGQLAPEVATLLEIAIRNGRRLAVLIDDLLDLEQLDAHKLNFSFEQIEMGDLVQEAVTTHAGYATLAGVHLHFTPPETAVKVEADYSRLMQVMANLLSNASKFSQSGDDVYVSVSTEQGKAVIRVEDHGMGIPEGTGDSIFEAFTQLDSSDRRVVGGSGLGLNISRTIVERHKGTLTYESVLGEGTTFIVTLPLEQS</sequence>
<evidence type="ECO:0000256" key="9">
    <source>
        <dbReference type="ARBA" id="ARBA00022777"/>
    </source>
</evidence>
<keyword evidence="9" id="KW-0418">Kinase</keyword>
<dbReference type="CDD" id="cd06225">
    <property type="entry name" value="HAMP"/>
    <property type="match status" value="1"/>
</dbReference>
<dbReference type="Proteomes" id="UP000051870">
    <property type="component" value="Unassembled WGS sequence"/>
</dbReference>
<keyword evidence="12 13" id="KW-0472">Membrane</keyword>
<dbReference type="Pfam" id="PF02518">
    <property type="entry name" value="HATPase_c"/>
    <property type="match status" value="1"/>
</dbReference>
<dbReference type="CDD" id="cd00082">
    <property type="entry name" value="HisKA"/>
    <property type="match status" value="1"/>
</dbReference>
<evidence type="ECO:0000256" key="2">
    <source>
        <dbReference type="ARBA" id="ARBA00004236"/>
    </source>
</evidence>
<evidence type="ECO:0000256" key="5">
    <source>
        <dbReference type="ARBA" id="ARBA00022475"/>
    </source>
</evidence>
<evidence type="ECO:0000256" key="12">
    <source>
        <dbReference type="ARBA" id="ARBA00023136"/>
    </source>
</evidence>
<evidence type="ECO:0000256" key="6">
    <source>
        <dbReference type="ARBA" id="ARBA00022553"/>
    </source>
</evidence>
<dbReference type="PANTHER" id="PTHR43711:SF1">
    <property type="entry name" value="HISTIDINE KINASE 1"/>
    <property type="match status" value="1"/>
</dbReference>
<dbReference type="InterPro" id="IPR005467">
    <property type="entry name" value="His_kinase_dom"/>
</dbReference>
<dbReference type="Pfam" id="PF00672">
    <property type="entry name" value="HAMP"/>
    <property type="match status" value="1"/>
</dbReference>
<dbReference type="EMBL" id="CYTW01000002">
    <property type="protein sequence ID" value="CUK00709.1"/>
    <property type="molecule type" value="Genomic_DNA"/>
</dbReference>
<dbReference type="PROSITE" id="PS50109">
    <property type="entry name" value="HIS_KIN"/>
    <property type="match status" value="1"/>
</dbReference>
<dbReference type="InterPro" id="IPR003594">
    <property type="entry name" value="HATPase_dom"/>
</dbReference>
<feature type="transmembrane region" description="Helical" evidence="13">
    <location>
        <begin position="42"/>
        <end position="62"/>
    </location>
</feature>
<evidence type="ECO:0000259" key="14">
    <source>
        <dbReference type="PROSITE" id="PS50109"/>
    </source>
</evidence>
<dbReference type="InterPro" id="IPR004358">
    <property type="entry name" value="Sig_transdc_His_kin-like_C"/>
</dbReference>
<organism evidence="16 17">
    <name type="scientific">Shimia thalassica</name>
    <dbReference type="NCBI Taxonomy" id="1715693"/>
    <lineage>
        <taxon>Bacteria</taxon>
        <taxon>Pseudomonadati</taxon>
        <taxon>Pseudomonadota</taxon>
        <taxon>Alphaproteobacteria</taxon>
        <taxon>Rhodobacterales</taxon>
        <taxon>Roseobacteraceae</taxon>
    </lineage>
</organism>
<gene>
    <name evidence="16" type="primary">phoR_3</name>
    <name evidence="16" type="ORF">PH7735_02362</name>
</gene>
<feature type="domain" description="Histidine kinase" evidence="14">
    <location>
        <begin position="418"/>
        <end position="637"/>
    </location>
</feature>
<dbReference type="PANTHER" id="PTHR43711">
    <property type="entry name" value="TWO-COMPONENT HISTIDINE KINASE"/>
    <property type="match status" value="1"/>
</dbReference>
<proteinExistence type="predicted"/>
<keyword evidence="10" id="KW-0067">ATP-binding</keyword>
<dbReference type="PRINTS" id="PR00344">
    <property type="entry name" value="BCTRLSENSOR"/>
</dbReference>
<dbReference type="Pfam" id="PF00512">
    <property type="entry name" value="HisKA"/>
    <property type="match status" value="1"/>
</dbReference>
<feature type="transmembrane region" description="Helical" evidence="13">
    <location>
        <begin position="306"/>
        <end position="325"/>
    </location>
</feature>
<evidence type="ECO:0000313" key="17">
    <source>
        <dbReference type="Proteomes" id="UP000051870"/>
    </source>
</evidence>
<dbReference type="InterPro" id="IPR050736">
    <property type="entry name" value="Sensor_HK_Regulatory"/>
</dbReference>
<comment type="catalytic activity">
    <reaction evidence="1">
        <text>ATP + protein L-histidine = ADP + protein N-phospho-L-histidine.</text>
        <dbReference type="EC" id="2.7.13.3"/>
    </reaction>
</comment>
<dbReference type="SMART" id="SM00304">
    <property type="entry name" value="HAMP"/>
    <property type="match status" value="1"/>
</dbReference>
<dbReference type="FunFam" id="1.10.287.130:FF:000001">
    <property type="entry name" value="Two-component sensor histidine kinase"/>
    <property type="match status" value="1"/>
</dbReference>
<keyword evidence="11" id="KW-0902">Two-component regulatory system</keyword>
<feature type="domain" description="HAMP" evidence="15">
    <location>
        <begin position="327"/>
        <end position="382"/>
    </location>
</feature>
<dbReference type="SMART" id="SM00388">
    <property type="entry name" value="HisKA"/>
    <property type="match status" value="1"/>
</dbReference>
<dbReference type="InterPro" id="IPR036890">
    <property type="entry name" value="HATPase_C_sf"/>
</dbReference>
<dbReference type="GO" id="GO:0005886">
    <property type="term" value="C:plasma membrane"/>
    <property type="evidence" value="ECO:0007669"/>
    <property type="project" value="UniProtKB-SubCell"/>
</dbReference>
<evidence type="ECO:0000256" key="10">
    <source>
        <dbReference type="ARBA" id="ARBA00022840"/>
    </source>
</evidence>
<evidence type="ECO:0000259" key="15">
    <source>
        <dbReference type="PROSITE" id="PS50885"/>
    </source>
</evidence>
<dbReference type="EC" id="2.7.13.3" evidence="4"/>
<keyword evidence="5" id="KW-1003">Cell membrane</keyword>